<dbReference type="EMBL" id="FUEG01000002">
    <property type="protein sequence ID" value="SJK99423.1"/>
    <property type="molecule type" value="Genomic_DNA"/>
</dbReference>
<accession>A0A284QSN8</accession>
<keyword evidence="2" id="KW-1185">Reference proteome</keyword>
<evidence type="ECO:0000313" key="1">
    <source>
        <dbReference type="EMBL" id="SJK99423.1"/>
    </source>
</evidence>
<organism evidence="1 2">
    <name type="scientific">Armillaria ostoyae</name>
    <name type="common">Armillaria root rot fungus</name>
    <dbReference type="NCBI Taxonomy" id="47428"/>
    <lineage>
        <taxon>Eukaryota</taxon>
        <taxon>Fungi</taxon>
        <taxon>Dikarya</taxon>
        <taxon>Basidiomycota</taxon>
        <taxon>Agaricomycotina</taxon>
        <taxon>Agaricomycetes</taxon>
        <taxon>Agaricomycetidae</taxon>
        <taxon>Agaricales</taxon>
        <taxon>Marasmiineae</taxon>
        <taxon>Physalacriaceae</taxon>
        <taxon>Armillaria</taxon>
    </lineage>
</organism>
<sequence>MICPRHAAEYEHAQHLRDLRNEAIKSARTRRRICSWYAFEGAYGRRRALMRTVIGGWFPVMLNDWWLLYHHRSFDLVFVATRAGSEPDRFVNSYIPKTAVLGFRHCRELSPQISHRSSIPSCGVVQSRSKKTGPQIPPLAHFRHQHAYTNVAQLKNVYVTVRSLPSHSRPIPHAWLEDCIWTILCLPTKRVQFRGAEYQLDMKGLLRALQYCAALN</sequence>
<dbReference type="Proteomes" id="UP000219338">
    <property type="component" value="Unassembled WGS sequence"/>
</dbReference>
<proteinExistence type="predicted"/>
<evidence type="ECO:0000313" key="2">
    <source>
        <dbReference type="Proteomes" id="UP000219338"/>
    </source>
</evidence>
<dbReference type="AlphaFoldDB" id="A0A284QSN8"/>
<protein>
    <submittedName>
        <fullName evidence="1">Uncharacterized protein</fullName>
    </submittedName>
</protein>
<name>A0A284QSN8_ARMOS</name>
<gene>
    <name evidence="1" type="ORF">ARMOST_02724</name>
</gene>
<reference evidence="2" key="1">
    <citation type="journal article" date="2017" name="Nat. Ecol. Evol.">
        <title>Genome expansion and lineage-specific genetic innovations in the forest pathogenic fungi Armillaria.</title>
        <authorList>
            <person name="Sipos G."/>
            <person name="Prasanna A.N."/>
            <person name="Walter M.C."/>
            <person name="O'Connor E."/>
            <person name="Balint B."/>
            <person name="Krizsan K."/>
            <person name="Kiss B."/>
            <person name="Hess J."/>
            <person name="Varga T."/>
            <person name="Slot J."/>
            <person name="Riley R."/>
            <person name="Boka B."/>
            <person name="Rigling D."/>
            <person name="Barry K."/>
            <person name="Lee J."/>
            <person name="Mihaltcheva S."/>
            <person name="LaButti K."/>
            <person name="Lipzen A."/>
            <person name="Waldron R."/>
            <person name="Moloney N.M."/>
            <person name="Sperisen C."/>
            <person name="Kredics L."/>
            <person name="Vagvoelgyi C."/>
            <person name="Patrignani A."/>
            <person name="Fitzpatrick D."/>
            <person name="Nagy I."/>
            <person name="Doyle S."/>
            <person name="Anderson J.B."/>
            <person name="Grigoriev I.V."/>
            <person name="Gueldener U."/>
            <person name="Muensterkoetter M."/>
            <person name="Nagy L.G."/>
        </authorList>
    </citation>
    <scope>NUCLEOTIDE SEQUENCE [LARGE SCALE GENOMIC DNA]</scope>
    <source>
        <strain evidence="2">C18/9</strain>
    </source>
</reference>